<accession>A0A5S3XX68</accession>
<dbReference type="PANTHER" id="PTHR13696:SF99">
    <property type="entry name" value="COBYRINIC ACID AC-DIAMIDE SYNTHASE"/>
    <property type="match status" value="1"/>
</dbReference>
<evidence type="ECO:0000259" key="1">
    <source>
        <dbReference type="Pfam" id="PF13614"/>
    </source>
</evidence>
<dbReference type="InterPro" id="IPR050678">
    <property type="entry name" value="DNA_Partitioning_ATPase"/>
</dbReference>
<dbReference type="EMBL" id="PNCK01000009">
    <property type="protein sequence ID" value="TMP46276.1"/>
    <property type="molecule type" value="Genomic_DNA"/>
</dbReference>
<sequence length="375" mass="41928">MSGDTSMSLYREGNDMSTAFRLAEIPPQQRAKIMVVANRKGGVGKTTLVSFIAEAIALWAGKKVLIVDTDKQCNLGAAYGVIENRSQDVAHSFAGQAMRGIQEPIIHPEYYDEDGEPGMFAVRSSSAEIMKENGQDICPYGTYIQPDSPHLGKLNPMNGMLDIIPGHSEELNYLHTHADKYPARKLYEKWESWLIDYGVVEGYDLIIFDTPPLDAELNEALFQLADHVVIPVQPAKDTLSACNTITMSCIAANMADNRIHQVTTLINPLNSGNLTQKEQTLLDPIYNYAAFGTLPKGVMFPRSRIIQERRDIEVPAYLDPESFESLNKEEKKRAKPPMSSLIWGKKSDPARQKLFTVVNELHNRFFGEPLPLQKD</sequence>
<reference evidence="3" key="3">
    <citation type="submission" date="2019-09" db="EMBL/GenBank/DDBJ databases">
        <title>Co-occurence of chitin degradation, pigmentation and bioactivity in marine Pseudoalteromonas.</title>
        <authorList>
            <person name="Sonnenschein E.C."/>
            <person name="Bech P.K."/>
        </authorList>
    </citation>
    <scope>NUCLEOTIDE SEQUENCE</scope>
    <source>
        <strain evidence="3">S2231</strain>
        <strain evidence="2 4">S2233</strain>
    </source>
</reference>
<dbReference type="CDD" id="cd02042">
    <property type="entry name" value="ParAB_family"/>
    <property type="match status" value="1"/>
</dbReference>
<keyword evidence="4" id="KW-1185">Reference proteome</keyword>
<dbReference type="InterPro" id="IPR027417">
    <property type="entry name" value="P-loop_NTPase"/>
</dbReference>
<dbReference type="Gene3D" id="3.40.50.300">
    <property type="entry name" value="P-loop containing nucleotide triphosphate hydrolases"/>
    <property type="match status" value="1"/>
</dbReference>
<gene>
    <name evidence="3" type="ORF">CWB96_00145</name>
    <name evidence="2" type="ORF">CWB97_02140</name>
</gene>
<proteinExistence type="predicted"/>
<dbReference type="OrthoDB" id="9815116at2"/>
<dbReference type="AlphaFoldDB" id="A0A5S3XX68"/>
<name>A0A5S3XX68_9GAMM</name>
<evidence type="ECO:0000313" key="2">
    <source>
        <dbReference type="EMBL" id="TMP46276.1"/>
    </source>
</evidence>
<comment type="caution">
    <text evidence="3">The sequence shown here is derived from an EMBL/GenBank/DDBJ whole genome shotgun (WGS) entry which is preliminary data.</text>
</comment>
<dbReference type="SUPFAM" id="SSF52540">
    <property type="entry name" value="P-loop containing nucleoside triphosphate hydrolases"/>
    <property type="match status" value="1"/>
</dbReference>
<dbReference type="Proteomes" id="UP000305730">
    <property type="component" value="Unassembled WGS sequence"/>
</dbReference>
<dbReference type="EMBL" id="PNCL01000001">
    <property type="protein sequence ID" value="TMP63052.1"/>
    <property type="molecule type" value="Genomic_DNA"/>
</dbReference>
<dbReference type="InterPro" id="IPR025669">
    <property type="entry name" value="AAA_dom"/>
</dbReference>
<evidence type="ECO:0000313" key="3">
    <source>
        <dbReference type="EMBL" id="TMP63052.1"/>
    </source>
</evidence>
<dbReference type="Pfam" id="PF13614">
    <property type="entry name" value="AAA_31"/>
    <property type="match status" value="1"/>
</dbReference>
<dbReference type="PANTHER" id="PTHR13696">
    <property type="entry name" value="P-LOOP CONTAINING NUCLEOSIDE TRIPHOSPHATE HYDROLASE"/>
    <property type="match status" value="1"/>
</dbReference>
<evidence type="ECO:0000313" key="4">
    <source>
        <dbReference type="Proteomes" id="UP000305730"/>
    </source>
</evidence>
<dbReference type="Proteomes" id="UP000307706">
    <property type="component" value="Unassembled WGS sequence"/>
</dbReference>
<reference evidence="5" key="2">
    <citation type="submission" date="2019-06" db="EMBL/GenBank/DDBJ databases">
        <title>Co-occurence of chitin degradation, pigmentation and bioactivity in marine Pseudoalteromonas.</title>
        <authorList>
            <person name="Sonnenschein E.C."/>
            <person name="Bech P.K."/>
        </authorList>
    </citation>
    <scope>NUCLEOTIDE SEQUENCE [LARGE SCALE GENOMIC DNA]</scope>
    <source>
        <strain evidence="5">S2231</strain>
    </source>
</reference>
<reference evidence="4 5" key="1">
    <citation type="submission" date="2017-12" db="EMBL/GenBank/DDBJ databases">
        <authorList>
            <person name="Paulsen S."/>
            <person name="Gram L.K."/>
        </authorList>
    </citation>
    <scope>NUCLEOTIDE SEQUENCE [LARGE SCALE GENOMIC DNA]</scope>
    <source>
        <strain evidence="3 5">S2231</strain>
        <strain evidence="2 4">S2233</strain>
    </source>
</reference>
<feature type="domain" description="AAA" evidence="1">
    <location>
        <begin position="32"/>
        <end position="109"/>
    </location>
</feature>
<protein>
    <recommendedName>
        <fullName evidence="1">AAA domain-containing protein</fullName>
    </recommendedName>
</protein>
<organism evidence="3 5">
    <name type="scientific">Pseudoalteromonas citrea</name>
    <dbReference type="NCBI Taxonomy" id="43655"/>
    <lineage>
        <taxon>Bacteria</taxon>
        <taxon>Pseudomonadati</taxon>
        <taxon>Pseudomonadota</taxon>
        <taxon>Gammaproteobacteria</taxon>
        <taxon>Alteromonadales</taxon>
        <taxon>Pseudoalteromonadaceae</taxon>
        <taxon>Pseudoalteromonas</taxon>
    </lineage>
</organism>
<evidence type="ECO:0000313" key="5">
    <source>
        <dbReference type="Proteomes" id="UP000307706"/>
    </source>
</evidence>